<name>A0ABP8UYH7_9GAMM</name>
<dbReference type="RefSeq" id="WP_345194713.1">
    <property type="nucleotide sequence ID" value="NZ_BAABFL010000114.1"/>
</dbReference>
<proteinExistence type="predicted"/>
<dbReference type="Proteomes" id="UP001500604">
    <property type="component" value="Unassembled WGS sequence"/>
</dbReference>
<accession>A0ABP8UYH7</accession>
<gene>
    <name evidence="1" type="ORF">GCM10023116_12470</name>
</gene>
<keyword evidence="2" id="KW-1185">Reference proteome</keyword>
<comment type="caution">
    <text evidence="1">The sequence shown here is derived from an EMBL/GenBank/DDBJ whole genome shotgun (WGS) entry which is preliminary data.</text>
</comment>
<organism evidence="1 2">
    <name type="scientific">Kistimonas scapharcae</name>
    <dbReference type="NCBI Taxonomy" id="1036133"/>
    <lineage>
        <taxon>Bacteria</taxon>
        <taxon>Pseudomonadati</taxon>
        <taxon>Pseudomonadota</taxon>
        <taxon>Gammaproteobacteria</taxon>
        <taxon>Oceanospirillales</taxon>
        <taxon>Endozoicomonadaceae</taxon>
        <taxon>Kistimonas</taxon>
    </lineage>
</organism>
<evidence type="ECO:0008006" key="3">
    <source>
        <dbReference type="Google" id="ProtNLM"/>
    </source>
</evidence>
<evidence type="ECO:0000313" key="1">
    <source>
        <dbReference type="EMBL" id="GAA4648973.1"/>
    </source>
</evidence>
<evidence type="ECO:0000313" key="2">
    <source>
        <dbReference type="Proteomes" id="UP001500604"/>
    </source>
</evidence>
<sequence>MADIHIDDFFQDCAHILLKLYGHFPRKDALYVDDIADCDPADEYGIPSERHMACYQAMLWLAEEGYLRYEDRIGFSGLDQVTLTEKAFLKLVTPLNAALTEESTSPLIISLQQATFAEQLRQAISAGTPYRMREALSHLWPDVLPSHALNIVTDKD</sequence>
<dbReference type="EMBL" id="BAABFL010000114">
    <property type="protein sequence ID" value="GAA4648973.1"/>
    <property type="molecule type" value="Genomic_DNA"/>
</dbReference>
<reference evidence="2" key="1">
    <citation type="journal article" date="2019" name="Int. J. Syst. Evol. Microbiol.">
        <title>The Global Catalogue of Microorganisms (GCM) 10K type strain sequencing project: providing services to taxonomists for standard genome sequencing and annotation.</title>
        <authorList>
            <consortium name="The Broad Institute Genomics Platform"/>
            <consortium name="The Broad Institute Genome Sequencing Center for Infectious Disease"/>
            <person name="Wu L."/>
            <person name="Ma J."/>
        </authorList>
    </citation>
    <scope>NUCLEOTIDE SEQUENCE [LARGE SCALE GENOMIC DNA]</scope>
    <source>
        <strain evidence="2">JCM 17805</strain>
    </source>
</reference>
<protein>
    <recommendedName>
        <fullName evidence="3">DUF2513 domain-containing protein</fullName>
    </recommendedName>
</protein>